<organism evidence="3 4">
    <name type="scientific">Bos mutus</name>
    <name type="common">wild yak</name>
    <dbReference type="NCBI Taxonomy" id="72004"/>
    <lineage>
        <taxon>Eukaryota</taxon>
        <taxon>Metazoa</taxon>
        <taxon>Chordata</taxon>
        <taxon>Craniata</taxon>
        <taxon>Vertebrata</taxon>
        <taxon>Euteleostomi</taxon>
        <taxon>Mammalia</taxon>
        <taxon>Eutheria</taxon>
        <taxon>Laurasiatheria</taxon>
        <taxon>Artiodactyla</taxon>
        <taxon>Ruminantia</taxon>
        <taxon>Pecora</taxon>
        <taxon>Bovidae</taxon>
        <taxon>Bovinae</taxon>
        <taxon>Bos</taxon>
    </lineage>
</organism>
<gene>
    <name evidence="3" type="ORF">M91_06192</name>
</gene>
<name>L8HYD9_9CETA</name>
<feature type="transmembrane region" description="Helical" evidence="2">
    <location>
        <begin position="184"/>
        <end position="207"/>
    </location>
</feature>
<dbReference type="Proteomes" id="UP000011080">
    <property type="component" value="Unassembled WGS sequence"/>
</dbReference>
<keyword evidence="2" id="KW-0472">Membrane</keyword>
<evidence type="ECO:0000313" key="3">
    <source>
        <dbReference type="EMBL" id="ELR49230.1"/>
    </source>
</evidence>
<proteinExistence type="predicted"/>
<evidence type="ECO:0000256" key="2">
    <source>
        <dbReference type="SAM" id="Phobius"/>
    </source>
</evidence>
<evidence type="ECO:0000313" key="4">
    <source>
        <dbReference type="Proteomes" id="UP000011080"/>
    </source>
</evidence>
<keyword evidence="2" id="KW-0812">Transmembrane</keyword>
<dbReference type="Pfam" id="PF15938">
    <property type="entry name" value="DUF4750"/>
    <property type="match status" value="1"/>
</dbReference>
<dbReference type="EMBL" id="JH882474">
    <property type="protein sequence ID" value="ELR49230.1"/>
    <property type="molecule type" value="Genomic_DNA"/>
</dbReference>
<dbReference type="PANTHER" id="PTHR36877">
    <property type="entry name" value="SMALL INTEGRAL MEMBRANE PROTEIN 13"/>
    <property type="match status" value="1"/>
</dbReference>
<keyword evidence="2" id="KW-1133">Transmembrane helix</keyword>
<dbReference type="PANTHER" id="PTHR36877:SF1">
    <property type="entry name" value="SMALL INTEGRAL MEMBRANE PROTEIN 13"/>
    <property type="match status" value="1"/>
</dbReference>
<sequence length="492" mass="56317">MGSEDNGYDKIIPGSNDVYLGLLFPPVDLIETHREQPCTSYHRQMEMHSSQGPDGCLSPDWPLERPPDTLWHLPAEHLYPHDQADLATLPKSMISVQGPDFCSVTRANDSEVIGSFQGSRSLLKSPKYPTLAASNRVRFTSNQFFRQLRPLSSFFVVLRSRWLPTERLSVSEISTALWHTAGGMWHNVGLTLLVFVATLLIVLLLMVCESSRELRKDEQAQFWRLICRVRVSRWESQGSRAEHGWYFVWHLFLSKFKFLRELVGDTGSQEGDREPSGSETEEDASPSPHRISSYPLRHILKHPVHDSRVEVWGSGLCPLPSERVGFITPCAWEDFTLKAGAEEILLHRQQFSDKASEALGTERAGFIPYPQDCLEDRFIVGHVSRFLGVNHQEGWLRGLMKAKTAGIVVACSWNGEWLWGVMFWSWRSRRDEVIKDLIQRQRLYRLAWLQHLDQLQWLRKLVLTAWRSPHVKTVGTVLDSQRGLGRSDGPEV</sequence>
<dbReference type="InterPro" id="IPR031851">
    <property type="entry name" value="DUF4750"/>
</dbReference>
<dbReference type="AlphaFoldDB" id="L8HYD9"/>
<feature type="region of interest" description="Disordered" evidence="1">
    <location>
        <begin position="266"/>
        <end position="292"/>
    </location>
</feature>
<accession>L8HYD9</accession>
<protein>
    <submittedName>
        <fullName evidence="3">Uncharacterized protein</fullName>
    </submittedName>
</protein>
<evidence type="ECO:0000256" key="1">
    <source>
        <dbReference type="SAM" id="MobiDB-lite"/>
    </source>
</evidence>
<reference evidence="3 4" key="1">
    <citation type="journal article" date="2012" name="Nat. Genet.">
        <title>The yak genome and adaptation to life at high altitude.</title>
        <authorList>
            <person name="Qiu Q."/>
            <person name="Zhang G."/>
            <person name="Ma T."/>
            <person name="Qian W."/>
            <person name="Wang J."/>
            <person name="Ye Z."/>
            <person name="Cao C."/>
            <person name="Hu Q."/>
            <person name="Kim J."/>
            <person name="Larkin D.M."/>
            <person name="Auvil L."/>
            <person name="Capitanu B."/>
            <person name="Ma J."/>
            <person name="Lewin H.A."/>
            <person name="Qian X."/>
            <person name="Lang Y."/>
            <person name="Zhou R."/>
            <person name="Wang L."/>
            <person name="Wang K."/>
            <person name="Xia J."/>
            <person name="Liao S."/>
            <person name="Pan S."/>
            <person name="Lu X."/>
            <person name="Hou H."/>
            <person name="Wang Y."/>
            <person name="Zang X."/>
            <person name="Yin Y."/>
            <person name="Ma H."/>
            <person name="Zhang J."/>
            <person name="Wang Z."/>
            <person name="Zhang Y."/>
            <person name="Zhang D."/>
            <person name="Yonezawa T."/>
            <person name="Hasegawa M."/>
            <person name="Zhong Y."/>
            <person name="Liu W."/>
            <person name="Zhang Y."/>
            <person name="Huang Z."/>
            <person name="Zhang S."/>
            <person name="Long R."/>
            <person name="Yang H."/>
            <person name="Wang J."/>
            <person name="Lenstra J.A."/>
            <person name="Cooper D.N."/>
            <person name="Wu Y."/>
            <person name="Wang J."/>
            <person name="Shi P."/>
            <person name="Wang J."/>
            <person name="Liu J."/>
        </authorList>
    </citation>
    <scope>NUCLEOTIDE SEQUENCE [LARGE SCALE GENOMIC DNA]</scope>
    <source>
        <strain evidence="4">yakQH1</strain>
    </source>
</reference>